<reference evidence="1" key="1">
    <citation type="journal article" date="2023" name="Phytobiomes J">
        <title>Deciphering the key players within the bacterial microbiota associated with aerial crown gall tumors on rhododendron: Insights into the gallobiome.</title>
        <authorList>
            <person name="Kuzmanovic N."/>
            <person name="Nesme J."/>
            <person name="Wolf J."/>
            <person name="Neumann-Schaal M."/>
            <person name="Petersen J."/>
            <person name="Fernandez-Gnecco G."/>
            <person name="Sproeer C."/>
            <person name="Bunk B."/>
            <person name="Overmann J."/>
            <person name="Sorensen S.J."/>
            <person name="Idczak E."/>
            <person name="Smalla K."/>
        </authorList>
    </citation>
    <scope>NUCLEOTIDE SEQUENCE</scope>
    <source>
        <strain evidence="1">Rho-11.1</strain>
    </source>
</reference>
<name>A0AAW9FKC5_9HYPH</name>
<proteinExistence type="predicted"/>
<accession>A0AAW9FKC5</accession>
<dbReference type="AlphaFoldDB" id="A0AAW9FKC5"/>
<organism evidence="1">
    <name type="scientific">Agrobacterium rosae</name>
    <dbReference type="NCBI Taxonomy" id="1972867"/>
    <lineage>
        <taxon>Bacteria</taxon>
        <taxon>Pseudomonadati</taxon>
        <taxon>Pseudomonadota</taxon>
        <taxon>Alphaproteobacteria</taxon>
        <taxon>Hyphomicrobiales</taxon>
        <taxon>Rhizobiaceae</taxon>
        <taxon>Rhizobium/Agrobacterium group</taxon>
        <taxon>Agrobacterium</taxon>
    </lineage>
</organism>
<dbReference type="RefSeq" id="WP_320203712.1">
    <property type="nucleotide sequence ID" value="NZ_CP192781.1"/>
</dbReference>
<evidence type="ECO:0000313" key="1">
    <source>
        <dbReference type="EMBL" id="MDX8305596.1"/>
    </source>
</evidence>
<dbReference type="EMBL" id="JAVRAF010000023">
    <property type="protein sequence ID" value="MDX8305596.1"/>
    <property type="molecule type" value="Genomic_DNA"/>
</dbReference>
<comment type="caution">
    <text evidence="1">The sequence shown here is derived from an EMBL/GenBank/DDBJ whole genome shotgun (WGS) entry which is preliminary data.</text>
</comment>
<gene>
    <name evidence="1" type="ORF">RMR22_25490</name>
</gene>
<protein>
    <recommendedName>
        <fullName evidence="2">RAMA domain-containing protein</fullName>
    </recommendedName>
</protein>
<sequence length="149" mass="16908">MAANPKELSMITMEIDWDVHRMIENERRGFDDPPLIALRRLLKIDVDEDVELSPDGLPWSEDGVIVPHGSEAEMDYQYGRQKFAGKFLNGYLVVGDKTYTTLSQAASDLATTKDGKKTSLNGWNYWRVKLPGKKSFQSLGVMRQKARSK</sequence>
<evidence type="ECO:0008006" key="2">
    <source>
        <dbReference type="Google" id="ProtNLM"/>
    </source>
</evidence>